<dbReference type="InterPro" id="IPR000073">
    <property type="entry name" value="AB_hydrolase_1"/>
</dbReference>
<feature type="signal peptide" evidence="1">
    <location>
        <begin position="1"/>
        <end position="21"/>
    </location>
</feature>
<dbReference type="EMBL" id="JAFEMC010000007">
    <property type="protein sequence ID" value="MBM6578305.1"/>
    <property type="molecule type" value="Genomic_DNA"/>
</dbReference>
<proteinExistence type="predicted"/>
<keyword evidence="3" id="KW-0378">Hydrolase</keyword>
<reference evidence="3 4" key="1">
    <citation type="submission" date="2020-12" db="EMBL/GenBank/DDBJ databases">
        <title>Sphingomonas sp.</title>
        <authorList>
            <person name="Kim M.K."/>
        </authorList>
    </citation>
    <scope>NUCLEOTIDE SEQUENCE [LARGE SCALE GENOMIC DNA]</scope>
    <source>
        <strain evidence="3 4">BT552</strain>
    </source>
</reference>
<dbReference type="InterPro" id="IPR029058">
    <property type="entry name" value="AB_hydrolase_fold"/>
</dbReference>
<gene>
    <name evidence="3" type="ORF">ILT43_18135</name>
</gene>
<keyword evidence="4" id="KW-1185">Reference proteome</keyword>
<keyword evidence="1" id="KW-0732">Signal</keyword>
<dbReference type="InterPro" id="IPR050471">
    <property type="entry name" value="AB_hydrolase"/>
</dbReference>
<dbReference type="RefSeq" id="WP_204200400.1">
    <property type="nucleotide sequence ID" value="NZ_JAFEMC010000007.1"/>
</dbReference>
<evidence type="ECO:0000313" key="3">
    <source>
        <dbReference type="EMBL" id="MBM6578305.1"/>
    </source>
</evidence>
<evidence type="ECO:0000313" key="4">
    <source>
        <dbReference type="Proteomes" id="UP000763641"/>
    </source>
</evidence>
<evidence type="ECO:0000256" key="1">
    <source>
        <dbReference type="SAM" id="SignalP"/>
    </source>
</evidence>
<dbReference type="PANTHER" id="PTHR43433:SF5">
    <property type="entry name" value="AB HYDROLASE-1 DOMAIN-CONTAINING PROTEIN"/>
    <property type="match status" value="1"/>
</dbReference>
<comment type="caution">
    <text evidence="3">The sequence shown here is derived from an EMBL/GenBank/DDBJ whole genome shotgun (WGS) entry which is preliminary data.</text>
</comment>
<feature type="chain" id="PRO_5045402057" evidence="1">
    <location>
        <begin position="22"/>
        <end position="303"/>
    </location>
</feature>
<dbReference type="Proteomes" id="UP000763641">
    <property type="component" value="Unassembled WGS sequence"/>
</dbReference>
<dbReference type="Gene3D" id="3.40.50.1820">
    <property type="entry name" value="alpha/beta hydrolase"/>
    <property type="match status" value="1"/>
</dbReference>
<dbReference type="Pfam" id="PF12697">
    <property type="entry name" value="Abhydrolase_6"/>
    <property type="match status" value="1"/>
</dbReference>
<name>A0ABS2DBI5_9SPHN</name>
<dbReference type="PRINTS" id="PR00111">
    <property type="entry name" value="ABHYDROLASE"/>
</dbReference>
<dbReference type="GO" id="GO:0016787">
    <property type="term" value="F:hydrolase activity"/>
    <property type="evidence" value="ECO:0007669"/>
    <property type="project" value="UniProtKB-KW"/>
</dbReference>
<protein>
    <submittedName>
        <fullName evidence="3">Alpha/beta hydrolase</fullName>
    </submittedName>
</protein>
<organism evidence="3 4">
    <name type="scientific">Sphingomonas longa</name>
    <dbReference type="NCBI Taxonomy" id="2778730"/>
    <lineage>
        <taxon>Bacteria</taxon>
        <taxon>Pseudomonadati</taxon>
        <taxon>Pseudomonadota</taxon>
        <taxon>Alphaproteobacteria</taxon>
        <taxon>Sphingomonadales</taxon>
        <taxon>Sphingomonadaceae</taxon>
        <taxon>Sphingomonas</taxon>
    </lineage>
</organism>
<feature type="domain" description="AB hydrolase-1" evidence="2">
    <location>
        <begin position="53"/>
        <end position="296"/>
    </location>
</feature>
<accession>A0ABS2DBI5</accession>
<evidence type="ECO:0000259" key="2">
    <source>
        <dbReference type="Pfam" id="PF12697"/>
    </source>
</evidence>
<dbReference type="PANTHER" id="PTHR43433">
    <property type="entry name" value="HYDROLASE, ALPHA/BETA FOLD FAMILY PROTEIN"/>
    <property type="match status" value="1"/>
</dbReference>
<sequence length="303" mass="31974">MIAHLSLRIVASIFTMATVLAPTHPQARPAAAASAAIQMRHISIVTMGGGKPVVLIPGLSSPRAVWDDVAPTLAQTRRVILVQINGFAGDDPRGNLAAGVLDGVIADLHDYLTREKLTGAAIVGHSLGGLIAMKLAILHPADAGRLMIVDSLPFYGRLFGPTMTPAMLEPRAAAMRDAIKGRYGQAADVAGAEAVADQMALKPESRAKVKAYAVASDPRVTAQAMYEDLTVDLTPQLSRIGVPVTVVVPYHNALPQAQVDALYRSAYTGTPDLSMVEIGDAAHFVMLDQPQRFAAAMTVFLAK</sequence>
<dbReference type="SUPFAM" id="SSF53474">
    <property type="entry name" value="alpha/beta-Hydrolases"/>
    <property type="match status" value="1"/>
</dbReference>